<evidence type="ECO:0000313" key="5">
    <source>
        <dbReference type="EMBL" id="KQL50810.1"/>
    </source>
</evidence>
<proteinExistence type="inferred from homology"/>
<evidence type="ECO:0000259" key="4">
    <source>
        <dbReference type="Pfam" id="PF08241"/>
    </source>
</evidence>
<dbReference type="OrthoDB" id="9797252at2"/>
<keyword evidence="3" id="KW-0808">Transferase</keyword>
<name>A0A0Q3WSR9_9BACI</name>
<dbReference type="InterPro" id="IPR051052">
    <property type="entry name" value="Diverse_substrate_MTase"/>
</dbReference>
<dbReference type="RefSeq" id="WP_055742417.1">
    <property type="nucleotide sequence ID" value="NZ_JAAIWL010000012.1"/>
</dbReference>
<dbReference type="SUPFAM" id="SSF53335">
    <property type="entry name" value="S-adenosyl-L-methionine-dependent methyltransferases"/>
    <property type="match status" value="1"/>
</dbReference>
<dbReference type="STRING" id="157838.AN964_24640"/>
<reference evidence="5 6" key="1">
    <citation type="submission" date="2015-09" db="EMBL/GenBank/DDBJ databases">
        <title>Genome sequencing project for genomic taxonomy and phylogenomics of Bacillus-like bacteria.</title>
        <authorList>
            <person name="Liu B."/>
            <person name="Wang J."/>
            <person name="Zhu Y."/>
            <person name="Liu G."/>
            <person name="Chen Q."/>
            <person name="Chen Z."/>
            <person name="Lan J."/>
            <person name="Che J."/>
            <person name="Ge C."/>
            <person name="Shi H."/>
            <person name="Pan Z."/>
            <person name="Liu X."/>
        </authorList>
    </citation>
    <scope>NUCLEOTIDE SEQUENCE [LARGE SCALE GENOMIC DNA]</scope>
    <source>
        <strain evidence="5 6">LMG 18435</strain>
    </source>
</reference>
<evidence type="ECO:0000256" key="2">
    <source>
        <dbReference type="ARBA" id="ARBA00022603"/>
    </source>
</evidence>
<evidence type="ECO:0000256" key="3">
    <source>
        <dbReference type="ARBA" id="ARBA00022679"/>
    </source>
</evidence>
<protein>
    <recommendedName>
        <fullName evidence="4">Methyltransferase type 11 domain-containing protein</fullName>
    </recommendedName>
</protein>
<organism evidence="5 6">
    <name type="scientific">Heyndrickxia shackletonii</name>
    <dbReference type="NCBI Taxonomy" id="157838"/>
    <lineage>
        <taxon>Bacteria</taxon>
        <taxon>Bacillati</taxon>
        <taxon>Bacillota</taxon>
        <taxon>Bacilli</taxon>
        <taxon>Bacillales</taxon>
        <taxon>Bacillaceae</taxon>
        <taxon>Heyndrickxia</taxon>
    </lineage>
</organism>
<gene>
    <name evidence="5" type="ORF">AN964_24640</name>
</gene>
<dbReference type="PATRIC" id="fig|157838.3.peg.5422"/>
<dbReference type="GO" id="GO:0032259">
    <property type="term" value="P:methylation"/>
    <property type="evidence" value="ECO:0007669"/>
    <property type="project" value="UniProtKB-KW"/>
</dbReference>
<sequence>MTNITKFNGKSIVYSKFRPDYPNELVMDMIFENKLKEDSIVADIGSGTGIMTKKLLDHGFKVFAVEPNTEMRKVAEEKLKKYKLFISVEGSAENTTLLKRSVDFITVAQAFHWFDLKRFQKECQRILKVYGKVAIISNERMTETSINQEIETAYKRFCPDFNGFSNGLNNSEEIYDRFFKENYSVKIYENPLSYNKEGFIGRHLSSSFSLTKDDKYYPNLVEALSNIFEKYSKNGIISVPNLTKYRCGCVKIIDEG</sequence>
<dbReference type="Proteomes" id="UP000051888">
    <property type="component" value="Unassembled WGS sequence"/>
</dbReference>
<comment type="similarity">
    <text evidence="1">Belongs to the methyltransferase superfamily.</text>
</comment>
<comment type="caution">
    <text evidence="5">The sequence shown here is derived from an EMBL/GenBank/DDBJ whole genome shotgun (WGS) entry which is preliminary data.</text>
</comment>
<evidence type="ECO:0000313" key="6">
    <source>
        <dbReference type="Proteomes" id="UP000051888"/>
    </source>
</evidence>
<dbReference type="CDD" id="cd02440">
    <property type="entry name" value="AdoMet_MTases"/>
    <property type="match status" value="1"/>
</dbReference>
<dbReference type="AlphaFoldDB" id="A0A0Q3WSR9"/>
<accession>A0A0Q3WSR9</accession>
<dbReference type="GO" id="GO:0008757">
    <property type="term" value="F:S-adenosylmethionine-dependent methyltransferase activity"/>
    <property type="evidence" value="ECO:0007669"/>
    <property type="project" value="InterPro"/>
</dbReference>
<keyword evidence="2" id="KW-0489">Methyltransferase</keyword>
<evidence type="ECO:0000256" key="1">
    <source>
        <dbReference type="ARBA" id="ARBA00008361"/>
    </source>
</evidence>
<dbReference type="PANTHER" id="PTHR44942">
    <property type="entry name" value="METHYLTRANSF_11 DOMAIN-CONTAINING PROTEIN"/>
    <property type="match status" value="1"/>
</dbReference>
<feature type="domain" description="Methyltransferase type 11" evidence="4">
    <location>
        <begin position="43"/>
        <end position="135"/>
    </location>
</feature>
<dbReference type="Pfam" id="PF08241">
    <property type="entry name" value="Methyltransf_11"/>
    <property type="match status" value="1"/>
</dbReference>
<dbReference type="PANTHER" id="PTHR44942:SF4">
    <property type="entry name" value="METHYLTRANSFERASE TYPE 11 DOMAIN-CONTAINING PROTEIN"/>
    <property type="match status" value="1"/>
</dbReference>
<dbReference type="Gene3D" id="3.40.50.150">
    <property type="entry name" value="Vaccinia Virus protein VP39"/>
    <property type="match status" value="1"/>
</dbReference>
<dbReference type="InterPro" id="IPR029063">
    <property type="entry name" value="SAM-dependent_MTases_sf"/>
</dbReference>
<keyword evidence="6" id="KW-1185">Reference proteome</keyword>
<dbReference type="EMBL" id="LJJC01000015">
    <property type="protein sequence ID" value="KQL50810.1"/>
    <property type="molecule type" value="Genomic_DNA"/>
</dbReference>
<dbReference type="InterPro" id="IPR013216">
    <property type="entry name" value="Methyltransf_11"/>
</dbReference>